<dbReference type="AlphaFoldDB" id="A0A8H6AHJ2"/>
<evidence type="ECO:0000256" key="6">
    <source>
        <dbReference type="ARBA" id="ARBA00023026"/>
    </source>
</evidence>
<proteinExistence type="inferred from homology"/>
<dbReference type="EMBL" id="JABFCT010000028">
    <property type="protein sequence ID" value="KAF5867505.1"/>
    <property type="molecule type" value="Genomic_DNA"/>
</dbReference>
<reference evidence="9 10" key="1">
    <citation type="journal article" date="2020" name="Phytopathology">
        <title>A high-quality genome resource of Botrytis fragariae, a new and rapidly spreading fungal pathogen causing strawberry gray mold in the U.S.A.</title>
        <authorList>
            <person name="Wu Y."/>
            <person name="Saski C.A."/>
            <person name="Schnabel G."/>
            <person name="Xiao S."/>
            <person name="Hu M."/>
        </authorList>
    </citation>
    <scope>NUCLEOTIDE SEQUENCE [LARGE SCALE GENOMIC DNA]</scope>
    <source>
        <strain evidence="9 10">BVB16</strain>
    </source>
</reference>
<keyword evidence="10" id="KW-1185">Reference proteome</keyword>
<dbReference type="InterPro" id="IPR001128">
    <property type="entry name" value="Cyt_P450"/>
</dbReference>
<comment type="cofactor">
    <cofactor evidence="1 7">
        <name>heme</name>
        <dbReference type="ChEBI" id="CHEBI:30413"/>
    </cofactor>
</comment>
<dbReference type="SUPFAM" id="SSF48264">
    <property type="entry name" value="Cytochrome P450"/>
    <property type="match status" value="1"/>
</dbReference>
<dbReference type="PRINTS" id="PR00465">
    <property type="entry name" value="EP450IV"/>
</dbReference>
<dbReference type="GO" id="GO:0016705">
    <property type="term" value="F:oxidoreductase activity, acting on paired donors, with incorporation or reduction of molecular oxygen"/>
    <property type="evidence" value="ECO:0007669"/>
    <property type="project" value="InterPro"/>
</dbReference>
<dbReference type="Gene3D" id="1.10.630.10">
    <property type="entry name" value="Cytochrome P450"/>
    <property type="match status" value="1"/>
</dbReference>
<organism evidence="9 10">
    <name type="scientific">Botrytis fragariae</name>
    <dbReference type="NCBI Taxonomy" id="1964551"/>
    <lineage>
        <taxon>Eukaryota</taxon>
        <taxon>Fungi</taxon>
        <taxon>Dikarya</taxon>
        <taxon>Ascomycota</taxon>
        <taxon>Pezizomycotina</taxon>
        <taxon>Leotiomycetes</taxon>
        <taxon>Helotiales</taxon>
        <taxon>Sclerotiniaceae</taxon>
        <taxon>Botrytis</taxon>
    </lineage>
</organism>
<evidence type="ECO:0000313" key="9">
    <source>
        <dbReference type="EMBL" id="KAF5867505.1"/>
    </source>
</evidence>
<dbReference type="GO" id="GO:0020037">
    <property type="term" value="F:heme binding"/>
    <property type="evidence" value="ECO:0007669"/>
    <property type="project" value="InterPro"/>
</dbReference>
<keyword evidence="4" id="KW-0560">Oxidoreductase</keyword>
<dbReference type="RefSeq" id="XP_037186454.1">
    <property type="nucleotide sequence ID" value="XM_037340811.1"/>
</dbReference>
<dbReference type="GO" id="GO:0004497">
    <property type="term" value="F:monooxygenase activity"/>
    <property type="evidence" value="ECO:0007669"/>
    <property type="project" value="InterPro"/>
</dbReference>
<keyword evidence="6" id="KW-0843">Virulence</keyword>
<evidence type="ECO:0000256" key="8">
    <source>
        <dbReference type="SAM" id="SignalP"/>
    </source>
</evidence>
<keyword evidence="5 7" id="KW-0408">Iron</keyword>
<name>A0A8H6AHJ2_9HELO</name>
<evidence type="ECO:0000313" key="10">
    <source>
        <dbReference type="Proteomes" id="UP000531561"/>
    </source>
</evidence>
<comment type="caution">
    <text evidence="9">The sequence shown here is derived from an EMBL/GenBank/DDBJ whole genome shotgun (WGS) entry which is preliminary data.</text>
</comment>
<dbReference type="PANTHER" id="PTHR46206">
    <property type="entry name" value="CYTOCHROME P450"/>
    <property type="match status" value="1"/>
</dbReference>
<comment type="similarity">
    <text evidence="2">Belongs to the cytochrome P450 family.</text>
</comment>
<dbReference type="CDD" id="cd11041">
    <property type="entry name" value="CYP503A1-like"/>
    <property type="match status" value="1"/>
</dbReference>
<evidence type="ECO:0000256" key="3">
    <source>
        <dbReference type="ARBA" id="ARBA00022723"/>
    </source>
</evidence>
<protein>
    <submittedName>
        <fullName evidence="9">Putative cytochrome p450 protein</fullName>
    </submittedName>
</protein>
<evidence type="ECO:0000256" key="2">
    <source>
        <dbReference type="ARBA" id="ARBA00010617"/>
    </source>
</evidence>
<keyword evidence="7" id="KW-0349">Heme</keyword>
<keyword evidence="3 7" id="KW-0479">Metal-binding</keyword>
<dbReference type="Proteomes" id="UP000531561">
    <property type="component" value="Unassembled WGS sequence"/>
</dbReference>
<evidence type="ECO:0000256" key="4">
    <source>
        <dbReference type="ARBA" id="ARBA00023002"/>
    </source>
</evidence>
<sequence length="507" mass="58314">MMQINPWLSFVICVAIVAFIAVRVGNGHPTYPSVPKITRGFLKSLIDWEPTAFLRLQDYEAEGYKKFNKHGLPFVVKLFGVDAMIMPPKYLPSLKKFDRHALNFAQHLNDNMQMEATVGDTAIANDMEIDLVARHMNLKSSPIIALLADEAEYKFKDQLGELHDYQTFNAYSLCTNLVHHISSRVLVGKEFCRDAEYTKVCQKYTMTVFISGVLWNFLPLGPFRKSFYWLASVKFRWDLRRATEYIVPAIQKRMEQRTAQVMDKPIDVIQFAVDQTLPSHRENDARRHAKRIIHLSFAGTGTSISLVYNLIWKILMYPEYLEPLRNEIDLSLQQHEGWNDKKMLSSLRLLDSFIRETLRHNPAACFSGQRTAMETLTFPDGFTLKPFSRIAFPTVSTNMDPDNYKDASIFDGFRFAGPEFSSRSEGRIHSSAVDEKFLSWGYGKQSCPGRFFAVRLVKLVFGRLIYEYDIEWASEIRQSPKGMAIEGTFLANMDANIKVRSRRAKSL</sequence>
<evidence type="ECO:0000256" key="1">
    <source>
        <dbReference type="ARBA" id="ARBA00001971"/>
    </source>
</evidence>
<evidence type="ECO:0000256" key="7">
    <source>
        <dbReference type="PIRSR" id="PIRSR602403-1"/>
    </source>
</evidence>
<evidence type="ECO:0000256" key="5">
    <source>
        <dbReference type="ARBA" id="ARBA00023004"/>
    </source>
</evidence>
<feature type="chain" id="PRO_5034487843" evidence="8">
    <location>
        <begin position="28"/>
        <end position="507"/>
    </location>
</feature>
<dbReference type="OrthoDB" id="1844152at2759"/>
<dbReference type="InterPro" id="IPR002403">
    <property type="entry name" value="Cyt_P450_E_grp-IV"/>
</dbReference>
<dbReference type="GO" id="GO:0005506">
    <property type="term" value="F:iron ion binding"/>
    <property type="evidence" value="ECO:0007669"/>
    <property type="project" value="InterPro"/>
</dbReference>
<keyword evidence="8" id="KW-0732">Signal</keyword>
<dbReference type="GeneID" id="59264503"/>
<feature type="signal peptide" evidence="8">
    <location>
        <begin position="1"/>
        <end position="27"/>
    </location>
</feature>
<gene>
    <name evidence="9" type="ORF">Bfra_010478</name>
</gene>
<accession>A0A8H6AHJ2</accession>
<dbReference type="Pfam" id="PF00067">
    <property type="entry name" value="p450"/>
    <property type="match status" value="1"/>
</dbReference>
<dbReference type="InterPro" id="IPR036396">
    <property type="entry name" value="Cyt_P450_sf"/>
</dbReference>
<feature type="binding site" description="axial binding residue" evidence="7">
    <location>
        <position position="447"/>
    </location>
    <ligand>
        <name>heme</name>
        <dbReference type="ChEBI" id="CHEBI:30413"/>
    </ligand>
    <ligandPart>
        <name>Fe</name>
        <dbReference type="ChEBI" id="CHEBI:18248"/>
    </ligandPart>
</feature>